<dbReference type="Gene3D" id="3.30.710.10">
    <property type="entry name" value="Potassium Channel Kv1.1, Chain A"/>
    <property type="match status" value="1"/>
</dbReference>
<dbReference type="InterPro" id="IPR000210">
    <property type="entry name" value="BTB/POZ_dom"/>
</dbReference>
<reference evidence="4" key="1">
    <citation type="submission" date="2011-02" db="EMBL/GenBank/DDBJ databases">
        <title>The Genome Sequence of Capsaspora owczarzaki ATCC 30864.</title>
        <authorList>
            <person name="Russ C."/>
            <person name="Cuomo C."/>
            <person name="Burger G."/>
            <person name="Gray M.W."/>
            <person name="Holland P.W.H."/>
            <person name="King N."/>
            <person name="Lang F.B.F."/>
            <person name="Roger A.J."/>
            <person name="Ruiz-Trillo I."/>
            <person name="Young S.K."/>
            <person name="Zeng Q."/>
            <person name="Gargeya S."/>
            <person name="Alvarado L."/>
            <person name="Berlin A."/>
            <person name="Chapman S.B."/>
            <person name="Chen Z."/>
            <person name="Freedman E."/>
            <person name="Gellesch M."/>
            <person name="Goldberg J."/>
            <person name="Griggs A."/>
            <person name="Gujja S."/>
            <person name="Heilman E."/>
            <person name="Heiman D."/>
            <person name="Howarth C."/>
            <person name="Mehta T."/>
            <person name="Neiman D."/>
            <person name="Pearson M."/>
            <person name="Roberts A."/>
            <person name="Saif S."/>
            <person name="Shea T."/>
            <person name="Shenoy N."/>
            <person name="Sisk P."/>
            <person name="Stolte C."/>
            <person name="Sykes S."/>
            <person name="White J."/>
            <person name="Yandava C."/>
            <person name="Haas B."/>
            <person name="Nusbaum C."/>
            <person name="Birren B."/>
        </authorList>
    </citation>
    <scope>NUCLEOTIDE SEQUENCE</scope>
    <source>
        <strain evidence="4">ATCC 30864</strain>
    </source>
</reference>
<feature type="region of interest" description="Disordered" evidence="1">
    <location>
        <begin position="143"/>
        <end position="187"/>
    </location>
</feature>
<feature type="compositionally biased region" description="Low complexity" evidence="1">
    <location>
        <begin position="11"/>
        <end position="44"/>
    </location>
</feature>
<evidence type="ECO:0000259" key="2">
    <source>
        <dbReference type="SMART" id="SM00225"/>
    </source>
</evidence>
<dbReference type="SUPFAM" id="SSF54695">
    <property type="entry name" value="POZ domain"/>
    <property type="match status" value="1"/>
</dbReference>
<dbReference type="InterPro" id="IPR011333">
    <property type="entry name" value="SKP1/BTB/POZ_sf"/>
</dbReference>
<accession>A0A0D2WL39</accession>
<feature type="region of interest" description="Disordered" evidence="1">
    <location>
        <begin position="1"/>
        <end position="66"/>
    </location>
</feature>
<dbReference type="Pfam" id="PF02214">
    <property type="entry name" value="BTB_2"/>
    <property type="match status" value="1"/>
</dbReference>
<dbReference type="InParanoid" id="A0A0D2WL39"/>
<organism evidence="3 4">
    <name type="scientific">Capsaspora owczarzaki (strain ATCC 30864)</name>
    <dbReference type="NCBI Taxonomy" id="595528"/>
    <lineage>
        <taxon>Eukaryota</taxon>
        <taxon>Filasterea</taxon>
        <taxon>Capsaspora</taxon>
    </lineage>
</organism>
<gene>
    <name evidence="3" type="ORF">CAOG_001798</name>
</gene>
<keyword evidence="4" id="KW-1185">Reference proteome</keyword>
<dbReference type="eggNOG" id="KOG2716">
    <property type="taxonomic scope" value="Eukaryota"/>
</dbReference>
<evidence type="ECO:0000313" key="3">
    <source>
        <dbReference type="EMBL" id="KJE90488.1"/>
    </source>
</evidence>
<dbReference type="PANTHER" id="PTHR11145:SF8">
    <property type="entry name" value="RE57120P"/>
    <property type="match status" value="1"/>
</dbReference>
<feature type="region of interest" description="Disordered" evidence="1">
    <location>
        <begin position="81"/>
        <end position="110"/>
    </location>
</feature>
<feature type="domain" description="BTB" evidence="2">
    <location>
        <begin position="223"/>
        <end position="324"/>
    </location>
</feature>
<proteinExistence type="predicted"/>
<dbReference type="PhylomeDB" id="A0A0D2WL39"/>
<protein>
    <submittedName>
        <fullName evidence="3">Potassium channel tetramerization domain-containing protein</fullName>
    </submittedName>
</protein>
<feature type="compositionally biased region" description="Polar residues" evidence="1">
    <location>
        <begin position="100"/>
        <end position="110"/>
    </location>
</feature>
<feature type="compositionally biased region" description="Basic residues" evidence="1">
    <location>
        <begin position="174"/>
        <end position="185"/>
    </location>
</feature>
<dbReference type="Proteomes" id="UP000008743">
    <property type="component" value="Unassembled WGS sequence"/>
</dbReference>
<dbReference type="EMBL" id="KE346361">
    <property type="protein sequence ID" value="KJE90488.1"/>
    <property type="molecule type" value="Genomic_DNA"/>
</dbReference>
<keyword evidence="3" id="KW-0813">Transport</keyword>
<dbReference type="RefSeq" id="XP_004364666.1">
    <property type="nucleotide sequence ID" value="XM_004364609.2"/>
</dbReference>
<dbReference type="STRING" id="595528.A0A0D2WL39"/>
<dbReference type="InterPro" id="IPR045068">
    <property type="entry name" value="BACURD1-3"/>
</dbReference>
<dbReference type="GO" id="GO:0051260">
    <property type="term" value="P:protein homooligomerization"/>
    <property type="evidence" value="ECO:0007669"/>
    <property type="project" value="InterPro"/>
</dbReference>
<dbReference type="GO" id="GO:0034220">
    <property type="term" value="P:monoatomic ion transmembrane transport"/>
    <property type="evidence" value="ECO:0007669"/>
    <property type="project" value="UniProtKB-KW"/>
</dbReference>
<evidence type="ECO:0000256" key="1">
    <source>
        <dbReference type="SAM" id="MobiDB-lite"/>
    </source>
</evidence>
<dbReference type="SMART" id="SM00225">
    <property type="entry name" value="BTB"/>
    <property type="match status" value="1"/>
</dbReference>
<evidence type="ECO:0000313" key="4">
    <source>
        <dbReference type="Proteomes" id="UP000008743"/>
    </source>
</evidence>
<keyword evidence="3" id="KW-0407">Ion channel</keyword>
<dbReference type="OrthoDB" id="2333377at2759"/>
<dbReference type="InterPro" id="IPR003131">
    <property type="entry name" value="T1-type_BTB"/>
</dbReference>
<name>A0A0D2WL39_CAPO3</name>
<feature type="compositionally biased region" description="Gly residues" evidence="1">
    <location>
        <begin position="160"/>
        <end position="170"/>
    </location>
</feature>
<sequence>MSSKRNSIGESLAAAVAAQTTTSTSPPILYASAASTSSPAASAGGPSGGGHPPSSSSSVTNPLVKGSHPLSIIHTAAGGGVGGLLDHGRGSPVQHHHHLSTSPPQQSSMVNGSVVAVAAAAAAAGGGGSVSGSAPMGYYPELTGSPPYSTSPPPQTSSAGGPGSGMGANAGGQHHLHHHHHHNHHSMVVVQTSTGAAVSTSGTAAASSALARRAIAPPSDAPRYVHLNVGGTFYMTSVDTLFKRGENMLSAMFSGRIAAEPDPDGWYVIDRDGRHFHYILNFLRDGRVNLPESKRERADIAAEASFYLIEDLVRYIQLQEEAKYYPKCSVPLLTSAQEFKLILATTRTPLVVLNYNRGNNKYSYTPNSDENFLKNAELFDKLAFKFNGRVLFVKDIKCPNDILSWVFYGGGIKVAEISCVSLSYPTEKKHTKVEFPEAKIYEETLNVLLFENGAVPSHPPTHHQSPFLGIDDRP</sequence>
<dbReference type="AlphaFoldDB" id="A0A0D2WL39"/>
<keyword evidence="3" id="KW-0406">Ion transport</keyword>
<dbReference type="PANTHER" id="PTHR11145">
    <property type="entry name" value="BTB/POZ DOMAIN-CONTAINING ADAPTER FOR CUL3-MEDIATED RHOA DEGRADATION PROTEIN FAMILY MEMBER"/>
    <property type="match status" value="1"/>
</dbReference>